<dbReference type="InterPro" id="IPR036135">
    <property type="entry name" value="MoeA_linker/N_sf"/>
</dbReference>
<dbReference type="InterPro" id="IPR036425">
    <property type="entry name" value="MoaB/Mog-like_dom_sf"/>
</dbReference>
<keyword evidence="14" id="KW-1185">Reference proteome</keyword>
<dbReference type="InterPro" id="IPR005110">
    <property type="entry name" value="MoeA_linker/N"/>
</dbReference>
<dbReference type="PANTHER" id="PTHR10192:SF5">
    <property type="entry name" value="GEPHYRIN"/>
    <property type="match status" value="1"/>
</dbReference>
<dbReference type="GO" id="GO:0005829">
    <property type="term" value="C:cytosol"/>
    <property type="evidence" value="ECO:0007669"/>
    <property type="project" value="TreeGrafter"/>
</dbReference>
<dbReference type="SUPFAM" id="SSF53218">
    <property type="entry name" value="Molybdenum cofactor biosynthesis proteins"/>
    <property type="match status" value="1"/>
</dbReference>
<evidence type="ECO:0000256" key="9">
    <source>
        <dbReference type="ARBA" id="ARBA00023150"/>
    </source>
</evidence>
<organism evidence="13 14">
    <name type="scientific">Glacieibacterium arshaanense</name>
    <dbReference type="NCBI Taxonomy" id="2511025"/>
    <lineage>
        <taxon>Bacteria</taxon>
        <taxon>Pseudomonadati</taxon>
        <taxon>Pseudomonadota</taxon>
        <taxon>Alphaproteobacteria</taxon>
        <taxon>Sphingomonadales</taxon>
        <taxon>Sphingosinicellaceae</taxon>
        <taxon>Glacieibacterium</taxon>
    </lineage>
</organism>
<protein>
    <recommendedName>
        <fullName evidence="11">Molybdopterin molybdenumtransferase</fullName>
        <ecNumber evidence="11">2.10.1.1</ecNumber>
    </recommendedName>
</protein>
<dbReference type="RefSeq" id="WP_135244949.1">
    <property type="nucleotide sequence ID" value="NZ_SIHO01000001.1"/>
</dbReference>
<sequence length="401" mass="41093">MISVEAAQANLLDGVVPLAAESVALAAAAGRILAEPLAALRTQPPFAASAMDGYSIRWTDRAGPWRIIGTAFAGAGFDGSVGAGEAARILTGAPVPTGADTVIVQEDVARDGDNLRLTGEGPPRQGAHIRRAGLDFSGGEALLAPGTRLLAPHIGLIAAAGHAAVRVHRRPRVALLATGDELVLPGAVTGPDQIVSSNGVMLAALLGDCADVHDAGIVRDSPGALRAAVEACADADVLVTIGGASVGDHDLVKPVLESMGARFDFWKVAMRPGKPVMRGWLGSQNVIGLPGNPVSAFVTALLFVKPLLQRLGGAAVALPMLHQARLNGTLPANGSRQDYMRAVAVRDSGGWRITTLPTQDSSMLRTLASANALLVREIDAPAVGDGGPVSFLLLDSLRDVA</sequence>
<dbReference type="InterPro" id="IPR005111">
    <property type="entry name" value="MoeA_C_domain_IV"/>
</dbReference>
<evidence type="ECO:0000256" key="6">
    <source>
        <dbReference type="ARBA" id="ARBA00022679"/>
    </source>
</evidence>
<dbReference type="GO" id="GO:0046872">
    <property type="term" value="F:metal ion binding"/>
    <property type="evidence" value="ECO:0007669"/>
    <property type="project" value="UniProtKB-UniRule"/>
</dbReference>
<evidence type="ECO:0000256" key="4">
    <source>
        <dbReference type="ARBA" id="ARBA00010763"/>
    </source>
</evidence>
<comment type="pathway">
    <text evidence="3 11">Cofactor biosynthesis; molybdopterin biosynthesis.</text>
</comment>
<comment type="function">
    <text evidence="2 11">Catalyzes the insertion of molybdate into adenylated molybdopterin with the concomitant release of AMP.</text>
</comment>
<evidence type="ECO:0000313" key="13">
    <source>
        <dbReference type="EMBL" id="TFU06227.1"/>
    </source>
</evidence>
<dbReference type="Gene3D" id="3.90.105.10">
    <property type="entry name" value="Molybdopterin biosynthesis moea protein, domain 2"/>
    <property type="match status" value="1"/>
</dbReference>
<keyword evidence="8 11" id="KW-0460">Magnesium</keyword>
<keyword evidence="6 11" id="KW-0808">Transferase</keyword>
<evidence type="ECO:0000256" key="5">
    <source>
        <dbReference type="ARBA" id="ARBA00022505"/>
    </source>
</evidence>
<dbReference type="InterPro" id="IPR036688">
    <property type="entry name" value="MoeA_C_domain_IV_sf"/>
</dbReference>
<dbReference type="OrthoDB" id="9804758at2"/>
<dbReference type="Pfam" id="PF03453">
    <property type="entry name" value="MoeA_N"/>
    <property type="match status" value="1"/>
</dbReference>
<evidence type="ECO:0000256" key="3">
    <source>
        <dbReference type="ARBA" id="ARBA00005046"/>
    </source>
</evidence>
<evidence type="ECO:0000259" key="12">
    <source>
        <dbReference type="SMART" id="SM00852"/>
    </source>
</evidence>
<dbReference type="Gene3D" id="2.170.190.11">
    <property type="entry name" value="Molybdopterin biosynthesis moea protein, domain 3"/>
    <property type="match status" value="1"/>
</dbReference>
<evidence type="ECO:0000256" key="1">
    <source>
        <dbReference type="ARBA" id="ARBA00001946"/>
    </source>
</evidence>
<feature type="domain" description="MoaB/Mog" evidence="12">
    <location>
        <begin position="174"/>
        <end position="310"/>
    </location>
</feature>
<dbReference type="EC" id="2.10.1.1" evidence="11"/>
<evidence type="ECO:0000256" key="7">
    <source>
        <dbReference type="ARBA" id="ARBA00022723"/>
    </source>
</evidence>
<comment type="cofactor">
    <cofactor evidence="1 11">
        <name>Mg(2+)</name>
        <dbReference type="ChEBI" id="CHEBI:18420"/>
    </cofactor>
</comment>
<keyword evidence="5 11" id="KW-0500">Molybdenum</keyword>
<keyword evidence="9 11" id="KW-0501">Molybdenum cofactor biosynthesis</keyword>
<dbReference type="PANTHER" id="PTHR10192">
    <property type="entry name" value="MOLYBDOPTERIN BIOSYNTHESIS PROTEIN"/>
    <property type="match status" value="1"/>
</dbReference>
<evidence type="ECO:0000256" key="11">
    <source>
        <dbReference type="RuleBase" id="RU365090"/>
    </source>
</evidence>
<proteinExistence type="inferred from homology"/>
<comment type="caution">
    <text evidence="13">The sequence shown here is derived from an EMBL/GenBank/DDBJ whole genome shotgun (WGS) entry which is preliminary data.</text>
</comment>
<dbReference type="CDD" id="cd00887">
    <property type="entry name" value="MoeA"/>
    <property type="match status" value="1"/>
</dbReference>
<dbReference type="AlphaFoldDB" id="A0A4Y9ERF4"/>
<evidence type="ECO:0000313" key="14">
    <source>
        <dbReference type="Proteomes" id="UP000297737"/>
    </source>
</evidence>
<evidence type="ECO:0000256" key="10">
    <source>
        <dbReference type="ARBA" id="ARBA00047317"/>
    </source>
</evidence>
<reference evidence="13 14" key="1">
    <citation type="submission" date="2019-02" db="EMBL/GenBank/DDBJ databases">
        <title>Polymorphobacter sp. isolated from the lake at the Tibet of China.</title>
        <authorList>
            <person name="Li A."/>
        </authorList>
    </citation>
    <scope>NUCLEOTIDE SEQUENCE [LARGE SCALE GENOMIC DNA]</scope>
    <source>
        <strain evidence="13 14">DJ1R-1</strain>
    </source>
</reference>
<comment type="similarity">
    <text evidence="4 11">Belongs to the MoeA family.</text>
</comment>
<dbReference type="InterPro" id="IPR038987">
    <property type="entry name" value="MoeA-like"/>
</dbReference>
<dbReference type="SUPFAM" id="SSF63882">
    <property type="entry name" value="MoeA N-terminal region -like"/>
    <property type="match status" value="1"/>
</dbReference>
<gene>
    <name evidence="13" type="ORF">EUV02_04245</name>
</gene>
<dbReference type="GO" id="GO:0006777">
    <property type="term" value="P:Mo-molybdopterin cofactor biosynthetic process"/>
    <property type="evidence" value="ECO:0007669"/>
    <property type="project" value="UniProtKB-UniRule"/>
</dbReference>
<dbReference type="FunFam" id="3.40.980.10:FF:000004">
    <property type="entry name" value="Molybdopterin molybdenumtransferase"/>
    <property type="match status" value="1"/>
</dbReference>
<dbReference type="NCBIfam" id="NF045515">
    <property type="entry name" value="Glp_gephyrin"/>
    <property type="match status" value="1"/>
</dbReference>
<keyword evidence="7 11" id="KW-0479">Metal-binding</keyword>
<dbReference type="UniPathway" id="UPA00344"/>
<dbReference type="InterPro" id="IPR001453">
    <property type="entry name" value="MoaB/Mog_dom"/>
</dbReference>
<dbReference type="SUPFAM" id="SSF63867">
    <property type="entry name" value="MoeA C-terminal domain-like"/>
    <property type="match status" value="1"/>
</dbReference>
<evidence type="ECO:0000256" key="8">
    <source>
        <dbReference type="ARBA" id="ARBA00022842"/>
    </source>
</evidence>
<dbReference type="Proteomes" id="UP000297737">
    <property type="component" value="Unassembled WGS sequence"/>
</dbReference>
<accession>A0A4Y9ERF4</accession>
<dbReference type="Gene3D" id="3.40.980.10">
    <property type="entry name" value="MoaB/Mog-like domain"/>
    <property type="match status" value="1"/>
</dbReference>
<dbReference type="Pfam" id="PF00994">
    <property type="entry name" value="MoCF_biosynth"/>
    <property type="match status" value="1"/>
</dbReference>
<name>A0A4Y9ERF4_9SPHN</name>
<comment type="catalytic activity">
    <reaction evidence="10">
        <text>adenylyl-molybdopterin + molybdate = Mo-molybdopterin + AMP + H(+)</text>
        <dbReference type="Rhea" id="RHEA:35047"/>
        <dbReference type="ChEBI" id="CHEBI:15378"/>
        <dbReference type="ChEBI" id="CHEBI:36264"/>
        <dbReference type="ChEBI" id="CHEBI:62727"/>
        <dbReference type="ChEBI" id="CHEBI:71302"/>
        <dbReference type="ChEBI" id="CHEBI:456215"/>
        <dbReference type="EC" id="2.10.1.1"/>
    </reaction>
</comment>
<dbReference type="EMBL" id="SIHO01000001">
    <property type="protein sequence ID" value="TFU06227.1"/>
    <property type="molecule type" value="Genomic_DNA"/>
</dbReference>
<dbReference type="Gene3D" id="2.40.340.10">
    <property type="entry name" value="MoeA, C-terminal, domain IV"/>
    <property type="match status" value="1"/>
</dbReference>
<dbReference type="SMART" id="SM00852">
    <property type="entry name" value="MoCF_biosynth"/>
    <property type="match status" value="1"/>
</dbReference>
<evidence type="ECO:0000256" key="2">
    <source>
        <dbReference type="ARBA" id="ARBA00002901"/>
    </source>
</evidence>
<dbReference type="GO" id="GO:0061599">
    <property type="term" value="F:molybdopterin molybdotransferase activity"/>
    <property type="evidence" value="ECO:0007669"/>
    <property type="project" value="UniProtKB-UniRule"/>
</dbReference>
<dbReference type="Pfam" id="PF03454">
    <property type="entry name" value="MoeA_C"/>
    <property type="match status" value="1"/>
</dbReference>